<evidence type="ECO:0000313" key="2">
    <source>
        <dbReference type="EMBL" id="NEN05797.1"/>
    </source>
</evidence>
<organism evidence="2 3">
    <name type="scientific">Leifsonia tongyongensis</name>
    <dbReference type="NCBI Taxonomy" id="1268043"/>
    <lineage>
        <taxon>Bacteria</taxon>
        <taxon>Bacillati</taxon>
        <taxon>Actinomycetota</taxon>
        <taxon>Actinomycetes</taxon>
        <taxon>Micrococcales</taxon>
        <taxon>Microbacteriaceae</taxon>
        <taxon>Leifsonia</taxon>
    </lineage>
</organism>
<accession>A0A6L9XX72</accession>
<reference evidence="2 3" key="1">
    <citation type="journal article" date="2014" name="J. Microbiol.">
        <title>Diaminobutyricibacter tongyongensis gen. nov., sp. nov. and Homoserinibacter gongjuensis gen. nov., sp. nov. belong to the family Microbacteriaceae.</title>
        <authorList>
            <person name="Kim S.J."/>
            <person name="Ahn J.H."/>
            <person name="Weon H.Y."/>
            <person name="Hamada M."/>
            <person name="Suzuki K."/>
            <person name="Kwon S.W."/>
        </authorList>
    </citation>
    <scope>NUCLEOTIDE SEQUENCE [LARGE SCALE GENOMIC DNA]</scope>
    <source>
        <strain evidence="2 3">NBRC 108724</strain>
    </source>
</reference>
<sequence>MAQHFATVDDYIASFPPDVQEVLQRVRETIHAAVPDAPEKIRYDIAAVMVGPTRAIHFAGWKKHVGLYPVPPLEGELEQEIAPYRAAKDSANFLYAQPIPYDLIARVAAAIAARYR</sequence>
<dbReference type="Proteomes" id="UP000474967">
    <property type="component" value="Unassembled WGS sequence"/>
</dbReference>
<gene>
    <name evidence="2" type="ORF">G3T36_07915</name>
</gene>
<dbReference type="RefSeq" id="WP_163288967.1">
    <property type="nucleotide sequence ID" value="NZ_JAAGWY010000001.1"/>
</dbReference>
<dbReference type="Gene3D" id="3.90.1150.200">
    <property type="match status" value="1"/>
</dbReference>
<keyword evidence="3" id="KW-1185">Reference proteome</keyword>
<dbReference type="SUPFAM" id="SSF159888">
    <property type="entry name" value="YdhG-like"/>
    <property type="match status" value="1"/>
</dbReference>
<evidence type="ECO:0000259" key="1">
    <source>
        <dbReference type="Pfam" id="PF08818"/>
    </source>
</evidence>
<evidence type="ECO:0000313" key="3">
    <source>
        <dbReference type="Proteomes" id="UP000474967"/>
    </source>
</evidence>
<name>A0A6L9XX72_9MICO</name>
<protein>
    <submittedName>
        <fullName evidence="2">DUF1801 domain-containing protein</fullName>
    </submittedName>
</protein>
<dbReference type="EMBL" id="JAAGWY010000001">
    <property type="protein sequence ID" value="NEN05797.1"/>
    <property type="molecule type" value="Genomic_DNA"/>
</dbReference>
<feature type="domain" description="YdhG-like" evidence="1">
    <location>
        <begin position="20"/>
        <end position="109"/>
    </location>
</feature>
<dbReference type="InterPro" id="IPR014922">
    <property type="entry name" value="YdhG-like"/>
</dbReference>
<dbReference type="Pfam" id="PF08818">
    <property type="entry name" value="DUF1801"/>
    <property type="match status" value="1"/>
</dbReference>
<comment type="caution">
    <text evidence="2">The sequence shown here is derived from an EMBL/GenBank/DDBJ whole genome shotgun (WGS) entry which is preliminary data.</text>
</comment>
<dbReference type="AlphaFoldDB" id="A0A6L9XX72"/>
<proteinExistence type="predicted"/>